<dbReference type="InterPro" id="IPR038573">
    <property type="entry name" value="BrnT_sf"/>
</dbReference>
<reference evidence="1 2" key="1">
    <citation type="submission" date="2020-08" db="EMBL/GenBank/DDBJ databases">
        <title>Genomic Encyclopedia of Type Strains, Phase IV (KMG-IV): sequencing the most valuable type-strain genomes for metagenomic binning, comparative biology and taxonomic classification.</title>
        <authorList>
            <person name="Goeker M."/>
        </authorList>
    </citation>
    <scope>NUCLEOTIDE SEQUENCE [LARGE SCALE GENOMIC DNA]</scope>
    <source>
        <strain evidence="1 2">DSM 102189</strain>
    </source>
</reference>
<dbReference type="Gene3D" id="3.10.450.530">
    <property type="entry name" value="Ribonuclease toxin, BrnT, of type II toxin-antitoxin system"/>
    <property type="match status" value="1"/>
</dbReference>
<proteinExistence type="predicted"/>
<accession>A0A841LFK7</accession>
<keyword evidence="2" id="KW-1185">Reference proteome</keyword>
<sequence length="98" mass="11309">MDDADFEWDEAKDLSNQKKHRISFEDAARVFGDSLMVLFPDGETDGEERWRAFGQVGGVAVIMVAHTYRNRDGHEKIRIISARVATRHERQAYERENG</sequence>
<organism evidence="1 2">
    <name type="scientific">Polymorphobacter multimanifer</name>
    <dbReference type="NCBI Taxonomy" id="1070431"/>
    <lineage>
        <taxon>Bacteria</taxon>
        <taxon>Pseudomonadati</taxon>
        <taxon>Pseudomonadota</taxon>
        <taxon>Alphaproteobacteria</taxon>
        <taxon>Sphingomonadales</taxon>
        <taxon>Sphingosinicellaceae</taxon>
        <taxon>Polymorphobacter</taxon>
    </lineage>
</organism>
<dbReference type="InterPro" id="IPR007460">
    <property type="entry name" value="BrnT_toxin"/>
</dbReference>
<dbReference type="AlphaFoldDB" id="A0A841LFK7"/>
<dbReference type="RefSeq" id="WP_184201223.1">
    <property type="nucleotide sequence ID" value="NZ_BMOX01000004.1"/>
</dbReference>
<protein>
    <recommendedName>
        <fullName evidence="3">BrnT family toxin</fullName>
    </recommendedName>
</protein>
<evidence type="ECO:0000313" key="2">
    <source>
        <dbReference type="Proteomes" id="UP000538147"/>
    </source>
</evidence>
<comment type="caution">
    <text evidence="1">The sequence shown here is derived from an EMBL/GenBank/DDBJ whole genome shotgun (WGS) entry which is preliminary data.</text>
</comment>
<evidence type="ECO:0008006" key="3">
    <source>
        <dbReference type="Google" id="ProtNLM"/>
    </source>
</evidence>
<dbReference type="EMBL" id="JACIIV010000021">
    <property type="protein sequence ID" value="MBB6228595.1"/>
    <property type="molecule type" value="Genomic_DNA"/>
</dbReference>
<gene>
    <name evidence="1" type="ORF">FHS79_002785</name>
</gene>
<dbReference type="Proteomes" id="UP000538147">
    <property type="component" value="Unassembled WGS sequence"/>
</dbReference>
<dbReference type="Pfam" id="PF04365">
    <property type="entry name" value="BrnT_toxin"/>
    <property type="match status" value="1"/>
</dbReference>
<name>A0A841LFK7_9SPHN</name>
<evidence type="ECO:0000313" key="1">
    <source>
        <dbReference type="EMBL" id="MBB6228595.1"/>
    </source>
</evidence>